<dbReference type="CDD" id="cd00405">
    <property type="entry name" value="PRAI"/>
    <property type="match status" value="1"/>
</dbReference>
<dbReference type="Gene3D" id="3.20.20.70">
    <property type="entry name" value="Aldolase class I"/>
    <property type="match status" value="1"/>
</dbReference>
<dbReference type="PANTHER" id="PTHR42894">
    <property type="entry name" value="N-(5'-PHOSPHORIBOSYL)ANTHRANILATE ISOMERASE"/>
    <property type="match status" value="1"/>
</dbReference>
<protein>
    <recommendedName>
        <fullName evidence="5 10">N-(5'-phosphoribosyl)anthranilate isomerase</fullName>
        <shortName evidence="10">PRAI</shortName>
        <ecNumber evidence="4 10">5.3.1.24</ecNumber>
    </recommendedName>
</protein>
<dbReference type="AlphaFoldDB" id="A0A917AUU8"/>
<dbReference type="InterPro" id="IPR001240">
    <property type="entry name" value="PRAI_dom"/>
</dbReference>
<dbReference type="InterPro" id="IPR044643">
    <property type="entry name" value="TrpF_fam"/>
</dbReference>
<reference evidence="12" key="2">
    <citation type="submission" date="2020-09" db="EMBL/GenBank/DDBJ databases">
        <authorList>
            <person name="Sun Q."/>
            <person name="Zhou Y."/>
        </authorList>
    </citation>
    <scope>NUCLEOTIDE SEQUENCE</scope>
    <source>
        <strain evidence="12">CGMCC 1.12698</strain>
    </source>
</reference>
<keyword evidence="9 10" id="KW-0413">Isomerase</keyword>
<dbReference type="PANTHER" id="PTHR42894:SF1">
    <property type="entry name" value="N-(5'-PHOSPHORIBOSYL)ANTHRANILATE ISOMERASE"/>
    <property type="match status" value="1"/>
</dbReference>
<feature type="domain" description="N-(5'phosphoribosyl) anthranilate isomerase (PRAI)" evidence="11">
    <location>
        <begin position="3"/>
        <end position="194"/>
    </location>
</feature>
<dbReference type="NCBIfam" id="NF002298">
    <property type="entry name" value="PRK01222.1-4"/>
    <property type="match status" value="1"/>
</dbReference>
<evidence type="ECO:0000256" key="7">
    <source>
        <dbReference type="ARBA" id="ARBA00022822"/>
    </source>
</evidence>
<comment type="pathway">
    <text evidence="2 10">Amino-acid biosynthesis; L-tryptophan biosynthesis; L-tryptophan from chorismate: step 3/5.</text>
</comment>
<dbReference type="RefSeq" id="WP_188389220.1">
    <property type="nucleotide sequence ID" value="NZ_BMFK01000002.1"/>
</dbReference>
<sequence length="202" mass="22493">MKVKVCGISDIPTAQAVYEYGADMIGFVFAKSKRRVTPEQAKEIIESLPATIEKVGVFVNEERDVVQEIVGTCGLTMVQFHGEETEAYCQSFRVPVIKAFRANTEEDVQQAFKYNVAYHLFDSSIEQYYGGNGTSFDWDVLKGNMLHNQIILAGGLHVDNVQRAIQEVHPAVVDVSSGVETNGKKDSEKIKQFIVKAKGEIR</sequence>
<dbReference type="InterPro" id="IPR013785">
    <property type="entry name" value="Aldolase_TIM"/>
</dbReference>
<evidence type="ECO:0000256" key="5">
    <source>
        <dbReference type="ARBA" id="ARBA00022272"/>
    </source>
</evidence>
<keyword evidence="7 10" id="KW-0822">Tryptophan biosynthesis</keyword>
<dbReference type="InterPro" id="IPR011060">
    <property type="entry name" value="RibuloseP-bd_barrel"/>
</dbReference>
<proteinExistence type="inferred from homology"/>
<accession>A0A917AUU8</accession>
<reference evidence="12" key="1">
    <citation type="journal article" date="2014" name="Int. J. Syst. Evol. Microbiol.">
        <title>Complete genome sequence of Corynebacterium casei LMG S-19264T (=DSM 44701T), isolated from a smear-ripened cheese.</title>
        <authorList>
            <consortium name="US DOE Joint Genome Institute (JGI-PGF)"/>
            <person name="Walter F."/>
            <person name="Albersmeier A."/>
            <person name="Kalinowski J."/>
            <person name="Ruckert C."/>
        </authorList>
    </citation>
    <scope>NUCLEOTIDE SEQUENCE</scope>
    <source>
        <strain evidence="12">CGMCC 1.12698</strain>
    </source>
</reference>
<dbReference type="EC" id="5.3.1.24" evidence="4 10"/>
<dbReference type="Proteomes" id="UP000605259">
    <property type="component" value="Unassembled WGS sequence"/>
</dbReference>
<evidence type="ECO:0000256" key="10">
    <source>
        <dbReference type="HAMAP-Rule" id="MF_00135"/>
    </source>
</evidence>
<dbReference type="GO" id="GO:0000162">
    <property type="term" value="P:L-tryptophan biosynthetic process"/>
    <property type="evidence" value="ECO:0007669"/>
    <property type="project" value="UniProtKB-UniRule"/>
</dbReference>
<keyword evidence="6 10" id="KW-0028">Amino-acid biosynthesis</keyword>
<comment type="caution">
    <text evidence="12">The sequence shown here is derived from an EMBL/GenBank/DDBJ whole genome shotgun (WGS) entry which is preliminary data.</text>
</comment>
<name>A0A917AUU8_9BACI</name>
<dbReference type="HAMAP" id="MF_00135">
    <property type="entry name" value="PRAI"/>
    <property type="match status" value="1"/>
</dbReference>
<evidence type="ECO:0000313" key="12">
    <source>
        <dbReference type="EMBL" id="GGE77829.1"/>
    </source>
</evidence>
<organism evidence="12 13">
    <name type="scientific">Priestia taiwanensis</name>
    <dbReference type="NCBI Taxonomy" id="1347902"/>
    <lineage>
        <taxon>Bacteria</taxon>
        <taxon>Bacillati</taxon>
        <taxon>Bacillota</taxon>
        <taxon>Bacilli</taxon>
        <taxon>Bacillales</taxon>
        <taxon>Bacillaceae</taxon>
        <taxon>Priestia</taxon>
    </lineage>
</organism>
<gene>
    <name evidence="10 12" type="primary">trpF</name>
    <name evidence="12" type="ORF">GCM10007140_29360</name>
</gene>
<evidence type="ECO:0000256" key="8">
    <source>
        <dbReference type="ARBA" id="ARBA00023141"/>
    </source>
</evidence>
<evidence type="ECO:0000256" key="4">
    <source>
        <dbReference type="ARBA" id="ARBA00012572"/>
    </source>
</evidence>
<keyword evidence="8 10" id="KW-0057">Aromatic amino acid biosynthesis</keyword>
<evidence type="ECO:0000256" key="6">
    <source>
        <dbReference type="ARBA" id="ARBA00022605"/>
    </source>
</evidence>
<dbReference type="FunFam" id="3.20.20.70:FF:000075">
    <property type="entry name" value="Tryptophan biosynthesis protein TRP1"/>
    <property type="match status" value="1"/>
</dbReference>
<keyword evidence="13" id="KW-1185">Reference proteome</keyword>
<dbReference type="GO" id="GO:0004640">
    <property type="term" value="F:phosphoribosylanthranilate isomerase activity"/>
    <property type="evidence" value="ECO:0007669"/>
    <property type="project" value="UniProtKB-UniRule"/>
</dbReference>
<comment type="similarity">
    <text evidence="3 10">Belongs to the TrpF family.</text>
</comment>
<dbReference type="SUPFAM" id="SSF51366">
    <property type="entry name" value="Ribulose-phoshate binding barrel"/>
    <property type="match status" value="1"/>
</dbReference>
<evidence type="ECO:0000313" key="13">
    <source>
        <dbReference type="Proteomes" id="UP000605259"/>
    </source>
</evidence>
<evidence type="ECO:0000256" key="9">
    <source>
        <dbReference type="ARBA" id="ARBA00023235"/>
    </source>
</evidence>
<evidence type="ECO:0000256" key="3">
    <source>
        <dbReference type="ARBA" id="ARBA00007571"/>
    </source>
</evidence>
<evidence type="ECO:0000256" key="1">
    <source>
        <dbReference type="ARBA" id="ARBA00001164"/>
    </source>
</evidence>
<comment type="catalytic activity">
    <reaction evidence="1 10">
        <text>N-(5-phospho-beta-D-ribosyl)anthranilate = 1-(2-carboxyphenylamino)-1-deoxy-D-ribulose 5-phosphate</text>
        <dbReference type="Rhea" id="RHEA:21540"/>
        <dbReference type="ChEBI" id="CHEBI:18277"/>
        <dbReference type="ChEBI" id="CHEBI:58613"/>
        <dbReference type="EC" id="5.3.1.24"/>
    </reaction>
</comment>
<dbReference type="EMBL" id="BMFK01000002">
    <property type="protein sequence ID" value="GGE77829.1"/>
    <property type="molecule type" value="Genomic_DNA"/>
</dbReference>
<dbReference type="Pfam" id="PF00697">
    <property type="entry name" value="PRAI"/>
    <property type="match status" value="1"/>
</dbReference>
<evidence type="ECO:0000256" key="2">
    <source>
        <dbReference type="ARBA" id="ARBA00004664"/>
    </source>
</evidence>
<evidence type="ECO:0000259" key="11">
    <source>
        <dbReference type="Pfam" id="PF00697"/>
    </source>
</evidence>